<dbReference type="InterPro" id="IPR005850">
    <property type="entry name" value="GalP_Utransf_C"/>
</dbReference>
<organism evidence="13 14">
    <name type="scientific">Candidatus Caccalectryoclostridium excrementigallinarum</name>
    <dbReference type="NCBI Taxonomy" id="2840710"/>
    <lineage>
        <taxon>Bacteria</taxon>
        <taxon>Bacillati</taxon>
        <taxon>Bacillota</taxon>
        <taxon>Clostridia</taxon>
        <taxon>Christensenellales</taxon>
        <taxon>Christensenellaceae</taxon>
        <taxon>Christensenellaceae incertae sedis</taxon>
        <taxon>Candidatus Caccalectryoclostridium</taxon>
    </lineage>
</organism>
<keyword evidence="5 10" id="KW-0963">Cytoplasm</keyword>
<proteinExistence type="inferred from homology"/>
<dbReference type="GO" id="GO:0008108">
    <property type="term" value="F:UDP-glucose:hexose-1-phosphate uridylyltransferase activity"/>
    <property type="evidence" value="ECO:0007669"/>
    <property type="project" value="UniProtKB-UniRule"/>
</dbReference>
<keyword evidence="8 10" id="KW-0299">Galactose metabolism</keyword>
<dbReference type="EMBL" id="DVNJ01000001">
    <property type="protein sequence ID" value="HIU62230.1"/>
    <property type="molecule type" value="Genomic_DNA"/>
</dbReference>
<evidence type="ECO:0000256" key="2">
    <source>
        <dbReference type="ARBA" id="ARBA00004496"/>
    </source>
</evidence>
<sequence>MLTEEQLREKVSQLVAYARDHIAMNEANRIYVTNTLLDFFGLTYPAPIPEKYGDFQTEIVDPIVQHAIETGRIKPEENILFETKLLGLVTPSPAEVIAQFDAIAGNKSVEEATTWLFELSKANNYIRMPDIRKNIKWSHEGKRGDIDITINLSKPEKDPKAIAAAKLLPKTGYPACMLCPENVGFAGNLNHPARQTLRTIPIELDGEPWELQYSPYQYYTEHVIAFSCEHRPMAVTDAAFRRLLDFVDLFPHYFIGSNAALPIVGGSILTHDHYQGGAKVLPMMTRDFRKTYTCTQYPDVRIGILDWYNSVVRVCGKDREGVYNLAKRVLDTWQNWTDEEANVICRTDDQHNAITPICRNNEGEYVFDLILRNNRTDEKHPYGIFHPEESMHNIKKEGIGIIEVMGLFILPGRLKKELAEVEKYLTGENILDLKALSDAENPMSKHAQMILQLVNDNGNTNSAERAEKLVTDFVNDTCEKILECTGVFKNTEVGQKCFDRFMKEGLNLND</sequence>
<feature type="domain" description="Galactose-1-phosphate uridyl transferase N-terminal" evidence="11">
    <location>
        <begin position="30"/>
        <end position="232"/>
    </location>
</feature>
<dbReference type="PIRSF" id="PIRSF006005">
    <property type="entry name" value="GalT_BS"/>
    <property type="match status" value="1"/>
</dbReference>
<comment type="caution">
    <text evidence="13">The sequence shown here is derived from an EMBL/GenBank/DDBJ whole genome shotgun (WGS) entry which is preliminary data.</text>
</comment>
<dbReference type="Proteomes" id="UP000824145">
    <property type="component" value="Unassembled WGS sequence"/>
</dbReference>
<evidence type="ECO:0000256" key="7">
    <source>
        <dbReference type="ARBA" id="ARBA00022695"/>
    </source>
</evidence>
<evidence type="ECO:0000256" key="9">
    <source>
        <dbReference type="ARBA" id="ARBA00023277"/>
    </source>
</evidence>
<dbReference type="PANTHER" id="PTHR39191">
    <property type="entry name" value="GALACTOSE-1-PHOSPHATE URIDYLYLTRANSFERASE"/>
    <property type="match status" value="1"/>
</dbReference>
<evidence type="ECO:0000259" key="12">
    <source>
        <dbReference type="Pfam" id="PF02744"/>
    </source>
</evidence>
<dbReference type="GO" id="GO:0005737">
    <property type="term" value="C:cytoplasm"/>
    <property type="evidence" value="ECO:0007669"/>
    <property type="project" value="UniProtKB-SubCell"/>
</dbReference>
<name>A0A9D1MKM4_9FIRM</name>
<evidence type="ECO:0000256" key="5">
    <source>
        <dbReference type="ARBA" id="ARBA00022490"/>
    </source>
</evidence>
<keyword evidence="6 10" id="KW-0808">Transferase</keyword>
<dbReference type="HAMAP" id="MF_00571">
    <property type="entry name" value="GalP_UDP_trans"/>
    <property type="match status" value="1"/>
</dbReference>
<dbReference type="InterPro" id="IPR000766">
    <property type="entry name" value="GalP_uridyl_Trfase_II"/>
</dbReference>
<dbReference type="Pfam" id="PF01087">
    <property type="entry name" value="GalP_UDP_transf"/>
    <property type="match status" value="1"/>
</dbReference>
<evidence type="ECO:0000256" key="4">
    <source>
        <dbReference type="ARBA" id="ARBA00008706"/>
    </source>
</evidence>
<evidence type="ECO:0000259" key="11">
    <source>
        <dbReference type="Pfam" id="PF01087"/>
    </source>
</evidence>
<reference evidence="13" key="2">
    <citation type="journal article" date="2021" name="PeerJ">
        <title>Extensive microbial diversity within the chicken gut microbiome revealed by metagenomics and culture.</title>
        <authorList>
            <person name="Gilroy R."/>
            <person name="Ravi A."/>
            <person name="Getino M."/>
            <person name="Pursley I."/>
            <person name="Horton D.L."/>
            <person name="Alikhan N.F."/>
            <person name="Baker D."/>
            <person name="Gharbi K."/>
            <person name="Hall N."/>
            <person name="Watson M."/>
            <person name="Adriaenssens E.M."/>
            <person name="Foster-Nyarko E."/>
            <person name="Jarju S."/>
            <person name="Secka A."/>
            <person name="Antonio M."/>
            <person name="Oren A."/>
            <person name="Chaudhuri R.R."/>
            <person name="La Ragione R."/>
            <person name="Hildebrand F."/>
            <person name="Pallen M.J."/>
        </authorList>
    </citation>
    <scope>NUCLEOTIDE SEQUENCE</scope>
    <source>
        <strain evidence="13">9366</strain>
    </source>
</reference>
<keyword evidence="9 10" id="KW-0119">Carbohydrate metabolism</keyword>
<evidence type="ECO:0000256" key="6">
    <source>
        <dbReference type="ARBA" id="ARBA00022679"/>
    </source>
</evidence>
<evidence type="ECO:0000313" key="14">
    <source>
        <dbReference type="Proteomes" id="UP000824145"/>
    </source>
</evidence>
<dbReference type="GO" id="GO:0006012">
    <property type="term" value="P:galactose metabolic process"/>
    <property type="evidence" value="ECO:0007669"/>
    <property type="project" value="UniProtKB-UniRule"/>
</dbReference>
<evidence type="ECO:0000313" key="13">
    <source>
        <dbReference type="EMBL" id="HIU62230.1"/>
    </source>
</evidence>
<keyword evidence="7 10" id="KW-0548">Nucleotidyltransferase</keyword>
<comment type="subcellular location">
    <subcellularLocation>
        <location evidence="2 10">Cytoplasm</location>
    </subcellularLocation>
</comment>
<gene>
    <name evidence="10" type="primary">galT</name>
    <name evidence="13" type="ORF">IAB07_00490</name>
</gene>
<accession>A0A9D1MKM4</accession>
<comment type="catalytic activity">
    <reaction evidence="1 10">
        <text>alpha-D-galactose 1-phosphate + UDP-alpha-D-glucose = alpha-D-glucose 1-phosphate + UDP-alpha-D-galactose</text>
        <dbReference type="Rhea" id="RHEA:13989"/>
        <dbReference type="ChEBI" id="CHEBI:58336"/>
        <dbReference type="ChEBI" id="CHEBI:58601"/>
        <dbReference type="ChEBI" id="CHEBI:58885"/>
        <dbReference type="ChEBI" id="CHEBI:66914"/>
        <dbReference type="EC" id="2.7.7.12"/>
    </reaction>
</comment>
<evidence type="ECO:0000256" key="3">
    <source>
        <dbReference type="ARBA" id="ARBA00004947"/>
    </source>
</evidence>
<dbReference type="InterPro" id="IPR005849">
    <property type="entry name" value="GalP_Utransf_N"/>
</dbReference>
<dbReference type="Pfam" id="PF02744">
    <property type="entry name" value="GalP_UDP_tr_C"/>
    <property type="match status" value="1"/>
</dbReference>
<feature type="domain" description="Galactose-1-phosphate uridyl transferase C-terminal" evidence="12">
    <location>
        <begin position="248"/>
        <end position="425"/>
    </location>
</feature>
<evidence type="ECO:0000256" key="10">
    <source>
        <dbReference type="HAMAP-Rule" id="MF_00571"/>
    </source>
</evidence>
<dbReference type="AlphaFoldDB" id="A0A9D1MKM4"/>
<reference evidence="13" key="1">
    <citation type="submission" date="2020-10" db="EMBL/GenBank/DDBJ databases">
        <authorList>
            <person name="Gilroy R."/>
        </authorList>
    </citation>
    <scope>NUCLEOTIDE SEQUENCE</scope>
    <source>
        <strain evidence="13">9366</strain>
    </source>
</reference>
<evidence type="ECO:0000256" key="1">
    <source>
        <dbReference type="ARBA" id="ARBA00001107"/>
    </source>
</evidence>
<comment type="similarity">
    <text evidence="4 10">Belongs to the galactose-1-phosphate uridylyltransferase type 2 family.</text>
</comment>
<evidence type="ECO:0000256" key="8">
    <source>
        <dbReference type="ARBA" id="ARBA00023144"/>
    </source>
</evidence>
<dbReference type="EC" id="2.7.7.12" evidence="10"/>
<protein>
    <recommendedName>
        <fullName evidence="10">Galactose-1-phosphate uridylyltransferase</fullName>
        <shortName evidence="10">Gal-1-P uridylyltransferase</shortName>
        <ecNumber evidence="10">2.7.7.12</ecNumber>
    </recommendedName>
    <alternativeName>
        <fullName evidence="10">UDP-glucose--hexose-1-phosphate uridylyltransferase</fullName>
    </alternativeName>
</protein>
<comment type="pathway">
    <text evidence="3 10">Carbohydrate metabolism; galactose metabolism.</text>
</comment>
<dbReference type="PANTHER" id="PTHR39191:SF1">
    <property type="entry name" value="DUF4922 DOMAIN-CONTAINING PROTEIN"/>
    <property type="match status" value="1"/>
</dbReference>